<evidence type="ECO:0000313" key="3">
    <source>
        <dbReference type="Proteomes" id="UP000653472"/>
    </source>
</evidence>
<dbReference type="Pfam" id="PF01370">
    <property type="entry name" value="Epimerase"/>
    <property type="match status" value="1"/>
</dbReference>
<dbReference type="EMBL" id="JAAVXB010000001">
    <property type="protein sequence ID" value="NKF20828.1"/>
    <property type="molecule type" value="Genomic_DNA"/>
</dbReference>
<evidence type="ECO:0000313" key="2">
    <source>
        <dbReference type="EMBL" id="NKF20828.1"/>
    </source>
</evidence>
<evidence type="ECO:0000259" key="1">
    <source>
        <dbReference type="Pfam" id="PF01370"/>
    </source>
</evidence>
<gene>
    <name evidence="2" type="ORF">G7Y82_00770</name>
</gene>
<keyword evidence="3" id="KW-1185">Reference proteome</keyword>
<dbReference type="Gene3D" id="3.40.50.720">
    <property type="entry name" value="NAD(P)-binding Rossmann-like Domain"/>
    <property type="match status" value="1"/>
</dbReference>
<organism evidence="2 3">
    <name type="scientific">Solimonas marina</name>
    <dbReference type="NCBI Taxonomy" id="2714601"/>
    <lineage>
        <taxon>Bacteria</taxon>
        <taxon>Pseudomonadati</taxon>
        <taxon>Pseudomonadota</taxon>
        <taxon>Gammaproteobacteria</taxon>
        <taxon>Nevskiales</taxon>
        <taxon>Nevskiaceae</taxon>
        <taxon>Solimonas</taxon>
    </lineage>
</organism>
<feature type="domain" description="NAD-dependent epimerase/dehydratase" evidence="1">
    <location>
        <begin position="3"/>
        <end position="168"/>
    </location>
</feature>
<dbReference type="InterPro" id="IPR001509">
    <property type="entry name" value="Epimerase_deHydtase"/>
</dbReference>
<sequence length="315" mass="33896">MNVLVLGGTGLIGGHAALHLQSLGHRVTLGARKPAQAGSALADLPFLAGDYIEDEGRGGFSAAQLSSFDALLFAAGNDIRHVARDADADAHWQRANVDGVPRFFRRARDAGIRRAVLVGSFYPQVDPSLIDRAPYVRSRHLSDVGVRELADPDFHVCSVNAPFVVGSLPGLQVPMFDIYTRYALGQMPQIPVYAPAGGVNFISTRSLSEAITGAFERGHAGTAYLVGDENLTFSDYLSTVFEAAGRPQAVPALDQEHPLLPDAMLYAGRGTLFHYDADERERALLGYRRGDARAAIVEAVQRARQAIEGGDHGRH</sequence>
<dbReference type="GO" id="GO:0005737">
    <property type="term" value="C:cytoplasm"/>
    <property type="evidence" value="ECO:0007669"/>
    <property type="project" value="TreeGrafter"/>
</dbReference>
<dbReference type="Proteomes" id="UP000653472">
    <property type="component" value="Unassembled WGS sequence"/>
</dbReference>
<dbReference type="SUPFAM" id="SSF51735">
    <property type="entry name" value="NAD(P)-binding Rossmann-fold domains"/>
    <property type="match status" value="1"/>
</dbReference>
<name>A0A970B4N8_9GAMM</name>
<dbReference type="GO" id="GO:0004029">
    <property type="term" value="F:aldehyde dehydrogenase (NAD+) activity"/>
    <property type="evidence" value="ECO:0007669"/>
    <property type="project" value="TreeGrafter"/>
</dbReference>
<protein>
    <submittedName>
        <fullName evidence="2">NAD-dependent epimerase/dehydratase family protein</fullName>
    </submittedName>
</protein>
<dbReference type="InterPro" id="IPR036291">
    <property type="entry name" value="NAD(P)-bd_dom_sf"/>
</dbReference>
<dbReference type="InterPro" id="IPR051783">
    <property type="entry name" value="NAD(P)-dependent_oxidoreduct"/>
</dbReference>
<accession>A0A970B4N8</accession>
<reference evidence="2" key="1">
    <citation type="submission" date="2020-03" db="EMBL/GenBank/DDBJ databases">
        <title>Solimonas marina sp. nov., isolated from deep seawater of the Pacific Ocean.</title>
        <authorList>
            <person name="Liu X."/>
            <person name="Lai Q."/>
            <person name="Sun F."/>
            <person name="Gai Y."/>
            <person name="Li G."/>
            <person name="Shao Z."/>
        </authorList>
    </citation>
    <scope>NUCLEOTIDE SEQUENCE</scope>
    <source>
        <strain evidence="2">C16B3</strain>
    </source>
</reference>
<dbReference type="RefSeq" id="WP_168146090.1">
    <property type="nucleotide sequence ID" value="NZ_JAAVXB010000001.1"/>
</dbReference>
<comment type="caution">
    <text evidence="2">The sequence shown here is derived from an EMBL/GenBank/DDBJ whole genome shotgun (WGS) entry which is preliminary data.</text>
</comment>
<dbReference type="PANTHER" id="PTHR48079">
    <property type="entry name" value="PROTEIN YEEZ"/>
    <property type="match status" value="1"/>
</dbReference>
<proteinExistence type="predicted"/>
<dbReference type="PANTHER" id="PTHR48079:SF6">
    <property type="entry name" value="NAD(P)-BINDING DOMAIN-CONTAINING PROTEIN-RELATED"/>
    <property type="match status" value="1"/>
</dbReference>
<dbReference type="AlphaFoldDB" id="A0A970B4N8"/>